<dbReference type="Proteomes" id="UP001140949">
    <property type="component" value="Unassembled WGS sequence"/>
</dbReference>
<dbReference type="AlphaFoldDB" id="A0AAX6GX02"/>
<accession>A0AAX6GX02</accession>
<name>A0AAX6GX02_IRIPA</name>
<reference evidence="2" key="1">
    <citation type="journal article" date="2023" name="GigaByte">
        <title>Genome assembly of the bearded iris, Iris pallida Lam.</title>
        <authorList>
            <person name="Bruccoleri R.E."/>
            <person name="Oakeley E.J."/>
            <person name="Faust A.M.E."/>
            <person name="Altorfer M."/>
            <person name="Dessus-Babus S."/>
            <person name="Burckhardt D."/>
            <person name="Oertli M."/>
            <person name="Naumann U."/>
            <person name="Petersen F."/>
            <person name="Wong J."/>
        </authorList>
    </citation>
    <scope>NUCLEOTIDE SEQUENCE</scope>
    <source>
        <strain evidence="2">GSM-AAB239-AS_SAM_17_03QT</strain>
    </source>
</reference>
<feature type="compositionally biased region" description="Acidic residues" evidence="1">
    <location>
        <begin position="44"/>
        <end position="54"/>
    </location>
</feature>
<evidence type="ECO:0000313" key="2">
    <source>
        <dbReference type="EMBL" id="KAJ6833286.1"/>
    </source>
</evidence>
<gene>
    <name evidence="2" type="ORF">M6B38_341175</name>
</gene>
<sequence length="108" mass="11922">MGFQEKHEVVEAEAEAPEIWVIAGISLRAPLKPVRTSKPPASGVDDDGGAEQEEEEKKTPVRRRTVVCPPAPKKPKPSFVCRLGGGVEFFAAPEDLRAVFLRREERSK</sequence>
<evidence type="ECO:0000256" key="1">
    <source>
        <dbReference type="SAM" id="MobiDB-lite"/>
    </source>
</evidence>
<proteinExistence type="predicted"/>
<dbReference type="EMBL" id="JANAVB010015255">
    <property type="protein sequence ID" value="KAJ6833286.1"/>
    <property type="molecule type" value="Genomic_DNA"/>
</dbReference>
<evidence type="ECO:0000313" key="3">
    <source>
        <dbReference type="Proteomes" id="UP001140949"/>
    </source>
</evidence>
<reference evidence="2" key="2">
    <citation type="submission" date="2023-04" db="EMBL/GenBank/DDBJ databases">
        <authorList>
            <person name="Bruccoleri R.E."/>
            <person name="Oakeley E.J."/>
            <person name="Faust A.-M."/>
            <person name="Dessus-Babus S."/>
            <person name="Altorfer M."/>
            <person name="Burckhardt D."/>
            <person name="Oertli M."/>
            <person name="Naumann U."/>
            <person name="Petersen F."/>
            <person name="Wong J."/>
        </authorList>
    </citation>
    <scope>NUCLEOTIDE SEQUENCE</scope>
    <source>
        <strain evidence="2">GSM-AAB239-AS_SAM_17_03QT</strain>
        <tissue evidence="2">Leaf</tissue>
    </source>
</reference>
<feature type="region of interest" description="Disordered" evidence="1">
    <location>
        <begin position="32"/>
        <end position="78"/>
    </location>
</feature>
<dbReference type="GO" id="GO:0004860">
    <property type="term" value="F:protein kinase inhibitor activity"/>
    <property type="evidence" value="ECO:0007669"/>
    <property type="project" value="UniProtKB-KW"/>
</dbReference>
<keyword evidence="2" id="KW-0649">Protein kinase inhibitor</keyword>
<keyword evidence="3" id="KW-1185">Reference proteome</keyword>
<organism evidence="2 3">
    <name type="scientific">Iris pallida</name>
    <name type="common">Sweet iris</name>
    <dbReference type="NCBI Taxonomy" id="29817"/>
    <lineage>
        <taxon>Eukaryota</taxon>
        <taxon>Viridiplantae</taxon>
        <taxon>Streptophyta</taxon>
        <taxon>Embryophyta</taxon>
        <taxon>Tracheophyta</taxon>
        <taxon>Spermatophyta</taxon>
        <taxon>Magnoliopsida</taxon>
        <taxon>Liliopsida</taxon>
        <taxon>Asparagales</taxon>
        <taxon>Iridaceae</taxon>
        <taxon>Iridoideae</taxon>
        <taxon>Irideae</taxon>
        <taxon>Iris</taxon>
    </lineage>
</organism>
<comment type="caution">
    <text evidence="2">The sequence shown here is derived from an EMBL/GenBank/DDBJ whole genome shotgun (WGS) entry which is preliminary data.</text>
</comment>
<protein>
    <submittedName>
        <fullName evidence="2">Cyclin-dependent protein kinase inhibitor SMR6</fullName>
    </submittedName>
</protein>